<evidence type="ECO:0000313" key="2">
    <source>
        <dbReference type="EMBL" id="CTQ68655.1"/>
    </source>
</evidence>
<dbReference type="PANTHER" id="PTHR48079:SF6">
    <property type="entry name" value="NAD(P)-BINDING DOMAIN-CONTAINING PROTEIN-RELATED"/>
    <property type="match status" value="1"/>
</dbReference>
<dbReference type="AlphaFoldDB" id="A0A0M7A0Z0"/>
<dbReference type="Gene3D" id="3.40.50.720">
    <property type="entry name" value="NAD(P)-binding Rossmann-like Domain"/>
    <property type="match status" value="1"/>
</dbReference>
<dbReference type="PANTHER" id="PTHR48079">
    <property type="entry name" value="PROTEIN YEEZ"/>
    <property type="match status" value="1"/>
</dbReference>
<dbReference type="GO" id="GO:0004029">
    <property type="term" value="F:aldehyde dehydrogenase (NAD+) activity"/>
    <property type="evidence" value="ECO:0007669"/>
    <property type="project" value="TreeGrafter"/>
</dbReference>
<organism evidence="2 3">
    <name type="scientific">Roseibium alexandrii</name>
    <dbReference type="NCBI Taxonomy" id="388408"/>
    <lineage>
        <taxon>Bacteria</taxon>
        <taxon>Pseudomonadati</taxon>
        <taxon>Pseudomonadota</taxon>
        <taxon>Alphaproteobacteria</taxon>
        <taxon>Hyphomicrobiales</taxon>
        <taxon>Stappiaceae</taxon>
        <taxon>Roseibium</taxon>
    </lineage>
</organism>
<dbReference type="EMBL" id="CXWD01000006">
    <property type="protein sequence ID" value="CTQ68655.1"/>
    <property type="molecule type" value="Genomic_DNA"/>
</dbReference>
<accession>A0A0M7A0Z0</accession>
<reference evidence="3" key="1">
    <citation type="submission" date="2015-07" db="EMBL/GenBank/DDBJ databases">
        <authorList>
            <person name="Rodrigo-Torres Lidia"/>
            <person name="Arahal R.David."/>
        </authorList>
    </citation>
    <scope>NUCLEOTIDE SEQUENCE [LARGE SCALE GENOMIC DNA]</scope>
    <source>
        <strain evidence="3">CECT 5112</strain>
    </source>
</reference>
<evidence type="ECO:0000259" key="1">
    <source>
        <dbReference type="Pfam" id="PF01370"/>
    </source>
</evidence>
<evidence type="ECO:0000313" key="3">
    <source>
        <dbReference type="Proteomes" id="UP000053235"/>
    </source>
</evidence>
<gene>
    <name evidence="2" type="ORF">LAX5112_01827</name>
</gene>
<dbReference type="Proteomes" id="UP000053235">
    <property type="component" value="Unassembled WGS sequence"/>
</dbReference>
<dbReference type="InterPro" id="IPR036291">
    <property type="entry name" value="NAD(P)-bd_dom_sf"/>
</dbReference>
<dbReference type="InterPro" id="IPR051783">
    <property type="entry name" value="NAD(P)-dependent_oxidoreduct"/>
</dbReference>
<dbReference type="InterPro" id="IPR001509">
    <property type="entry name" value="Epimerase_deHydtase"/>
</dbReference>
<sequence>MDVFVTGGTGGIGSAVVKQLVQDGCQVIGLSRSDQSAEKLRRLGASAYPGDLRDPATWVERATACDAVVHLGATFLSDMGKVDRIAMLEMKKAARHRKQPLKVVYTGGIWLYPPCKAGDVLNEKTPFSPLPAFRFMTETIKTLSTGTDLALCVVHPVLVCGPDFGPVADMTAALKQSGRFETRASEHTFWPLVEVSDLARLYALVLRQTRFRMSVIGSGISGVSVDHLASHISARHGKPLEIVTQPAPEGIDRDQDWAAGYALSQSADNTHAKRLLSWSPEHAAVEDLVISLSK</sequence>
<dbReference type="STRING" id="388408.LAX5112_01827"/>
<proteinExistence type="predicted"/>
<dbReference type="RefSeq" id="WP_055671543.1">
    <property type="nucleotide sequence ID" value="NZ_CXWD01000006.1"/>
</dbReference>
<keyword evidence="3" id="KW-1185">Reference proteome</keyword>
<name>A0A0M7A0Z0_9HYPH</name>
<protein>
    <submittedName>
        <fullName evidence="2">Short chain dehydrogenase</fullName>
    </submittedName>
</protein>
<dbReference type="Pfam" id="PF01370">
    <property type="entry name" value="Epimerase"/>
    <property type="match status" value="1"/>
</dbReference>
<dbReference type="GO" id="GO:0005737">
    <property type="term" value="C:cytoplasm"/>
    <property type="evidence" value="ECO:0007669"/>
    <property type="project" value="TreeGrafter"/>
</dbReference>
<dbReference type="SUPFAM" id="SSF51735">
    <property type="entry name" value="NAD(P)-binding Rossmann-fold domains"/>
    <property type="match status" value="1"/>
</dbReference>
<feature type="domain" description="NAD-dependent epimerase/dehydratase" evidence="1">
    <location>
        <begin position="3"/>
        <end position="208"/>
    </location>
</feature>
<dbReference type="OrthoDB" id="9787292at2"/>